<keyword evidence="2" id="KW-1185">Reference proteome</keyword>
<dbReference type="PANTHER" id="PTHR37984">
    <property type="entry name" value="PROTEIN CBG26694"/>
    <property type="match status" value="1"/>
</dbReference>
<accession>A0A7D9M9B3</accession>
<proteinExistence type="predicted"/>
<dbReference type="AlphaFoldDB" id="A0A7D9M9B3"/>
<organism evidence="1 2">
    <name type="scientific">Paramuricea clavata</name>
    <name type="common">Red gorgonian</name>
    <name type="synonym">Violescent sea-whip</name>
    <dbReference type="NCBI Taxonomy" id="317549"/>
    <lineage>
        <taxon>Eukaryota</taxon>
        <taxon>Metazoa</taxon>
        <taxon>Cnidaria</taxon>
        <taxon>Anthozoa</taxon>
        <taxon>Octocorallia</taxon>
        <taxon>Malacalcyonacea</taxon>
        <taxon>Plexauridae</taxon>
        <taxon>Paramuricea</taxon>
    </lineage>
</organism>
<dbReference type="Proteomes" id="UP001152795">
    <property type="component" value="Unassembled WGS sequence"/>
</dbReference>
<evidence type="ECO:0000313" key="1">
    <source>
        <dbReference type="EMBL" id="CAB4044868.1"/>
    </source>
</evidence>
<name>A0A7D9M9B3_PARCT</name>
<dbReference type="OrthoDB" id="8037576at2759"/>
<gene>
    <name evidence="1" type="ORF">PACLA_8A031145</name>
</gene>
<sequence>ETSLGYFVPNQPIRVHVDAEKKTEGANNVPGDMCAILTQQDSAGAWKMCHVANRSLTDQYLVGAPKFEIFTDCKPLEYLFNNPTSRAPIRIERQNLAIQGLDYIVRYEKGKLNIADYGSRHITKEQSDHDIRAVQFFEEEVGAFLFEPDSESEHIILTRASEDKNYQKAFVDEAHRIGHSGEKRTVDLLRERVWFPGMTKMAKDVVKSCLSCQSTFDRTYDEPLRSTPLPPNVWHTISVDFKGPLKDGRYILVAYDVTQSWDIANQLRLKTSSQF</sequence>
<dbReference type="Pfam" id="PF17921">
    <property type="entry name" value="Integrase_H2C2"/>
    <property type="match status" value="1"/>
</dbReference>
<dbReference type="InterPro" id="IPR050951">
    <property type="entry name" value="Retrovirus_Pol_polyprotein"/>
</dbReference>
<reference evidence="1" key="1">
    <citation type="submission" date="2020-04" db="EMBL/GenBank/DDBJ databases">
        <authorList>
            <person name="Alioto T."/>
            <person name="Alioto T."/>
            <person name="Gomez Garrido J."/>
        </authorList>
    </citation>
    <scope>NUCLEOTIDE SEQUENCE</scope>
    <source>
        <strain evidence="1">A484AB</strain>
    </source>
</reference>
<protein>
    <submittedName>
        <fullName evidence="1">Uncharacterized protein</fullName>
    </submittedName>
</protein>
<dbReference type="InterPro" id="IPR041588">
    <property type="entry name" value="Integrase_H2C2"/>
</dbReference>
<comment type="caution">
    <text evidence="1">The sequence shown here is derived from an EMBL/GenBank/DDBJ whole genome shotgun (WGS) entry which is preliminary data.</text>
</comment>
<dbReference type="PANTHER" id="PTHR37984:SF5">
    <property type="entry name" value="PROTEIN NYNRIN-LIKE"/>
    <property type="match status" value="1"/>
</dbReference>
<evidence type="ECO:0000313" key="2">
    <source>
        <dbReference type="Proteomes" id="UP001152795"/>
    </source>
</evidence>
<feature type="non-terminal residue" evidence="1">
    <location>
        <position position="1"/>
    </location>
</feature>
<dbReference type="Gene3D" id="1.10.340.70">
    <property type="match status" value="1"/>
</dbReference>
<dbReference type="EMBL" id="CACRXK020036629">
    <property type="protein sequence ID" value="CAB4044868.1"/>
    <property type="molecule type" value="Genomic_DNA"/>
</dbReference>